<evidence type="ECO:0000313" key="2">
    <source>
        <dbReference type="EMBL" id="TWR67279.1"/>
    </source>
</evidence>
<proteinExistence type="predicted"/>
<evidence type="ECO:0000313" key="3">
    <source>
        <dbReference type="Proteomes" id="UP000198740"/>
    </source>
</evidence>
<protein>
    <submittedName>
        <fullName evidence="2">Uncharacterized protein</fullName>
    </submittedName>
</protein>
<accession>A0A1H1H2I9</accession>
<sequence length="90" mass="9366">METKHTPGPWNYGVRKDGSIWLSLGAPGDGPHYQGDLVATESDAKLIVAAPELLESLSNLVGLAKLGAARLDKYHAALADAEAVIAKATA</sequence>
<organism evidence="2 4">
    <name type="scientific">Pseudomonas grimontii</name>
    <dbReference type="NCBI Taxonomy" id="129847"/>
    <lineage>
        <taxon>Bacteria</taxon>
        <taxon>Pseudomonadati</taxon>
        <taxon>Pseudomonadota</taxon>
        <taxon>Gammaproteobacteria</taxon>
        <taxon>Pseudomonadales</taxon>
        <taxon>Pseudomonadaceae</taxon>
        <taxon>Pseudomonas</taxon>
    </lineage>
</organism>
<keyword evidence="3" id="KW-1185">Reference proteome</keyword>
<dbReference type="EMBL" id="VFES01000005">
    <property type="protein sequence ID" value="TWR67279.1"/>
    <property type="molecule type" value="Genomic_DNA"/>
</dbReference>
<gene>
    <name evidence="2" type="ORF">FIV39_11350</name>
    <name evidence="1" type="ORF">SAMN04490186_3927</name>
</gene>
<dbReference type="RefSeq" id="WP_090403833.1">
    <property type="nucleotide sequence ID" value="NZ_FNKM01000002.1"/>
</dbReference>
<dbReference type="EMBL" id="FNKM01000002">
    <property type="protein sequence ID" value="SDR19657.1"/>
    <property type="molecule type" value="Genomic_DNA"/>
</dbReference>
<comment type="caution">
    <text evidence="2">The sequence shown here is derived from an EMBL/GenBank/DDBJ whole genome shotgun (WGS) entry which is preliminary data.</text>
</comment>
<dbReference type="OrthoDB" id="6638438at2"/>
<dbReference type="Proteomes" id="UP000198740">
    <property type="component" value="Unassembled WGS sequence"/>
</dbReference>
<name>A0A1H1H2I9_9PSED</name>
<dbReference type="AlphaFoldDB" id="A0A1H1H2I9"/>
<reference evidence="2 4" key="2">
    <citation type="submission" date="2019-06" db="EMBL/GenBank/DDBJ databases">
        <title>Pseudomonas bimorpha sp. nov. isolated from bovine raw milk and skim milk concentrate.</title>
        <authorList>
            <person name="Hofmann K."/>
            <person name="Huptas C."/>
            <person name="Doll E."/>
            <person name="Scherer S."/>
            <person name="Wenning M."/>
        </authorList>
    </citation>
    <scope>NUCLEOTIDE SEQUENCE [LARGE SCALE GENOMIC DNA]</scope>
    <source>
        <strain evidence="2 4">DSM 17515</strain>
    </source>
</reference>
<evidence type="ECO:0000313" key="1">
    <source>
        <dbReference type="EMBL" id="SDR19657.1"/>
    </source>
</evidence>
<reference evidence="1 3" key="1">
    <citation type="submission" date="2016-10" db="EMBL/GenBank/DDBJ databases">
        <authorList>
            <person name="Varghese N."/>
            <person name="Submissions S."/>
        </authorList>
    </citation>
    <scope>NUCLEOTIDE SEQUENCE [LARGE SCALE GENOMIC DNA]</scope>
    <source>
        <strain evidence="1 3">BS2976</strain>
    </source>
</reference>
<evidence type="ECO:0000313" key="4">
    <source>
        <dbReference type="Proteomes" id="UP000317267"/>
    </source>
</evidence>
<dbReference type="Proteomes" id="UP000317267">
    <property type="component" value="Unassembled WGS sequence"/>
</dbReference>